<evidence type="ECO:0000313" key="5">
    <source>
        <dbReference type="Proteomes" id="UP000276010"/>
    </source>
</evidence>
<comment type="caution">
    <text evidence="4">The sequence shown here is derived from an EMBL/GenBank/DDBJ whole genome shotgun (WGS) entry which is preliminary data.</text>
</comment>
<evidence type="ECO:0000256" key="2">
    <source>
        <dbReference type="SAM" id="SignalP"/>
    </source>
</evidence>
<gene>
    <name evidence="4" type="ORF">EIM44_08500</name>
</gene>
<dbReference type="AlphaFoldDB" id="A0A426FFN3"/>
<dbReference type="STRING" id="1263831.F543_4910"/>
<keyword evidence="1" id="KW-0802">TPR repeat</keyword>
<evidence type="ECO:0000313" key="4">
    <source>
        <dbReference type="EMBL" id="RRN01559.1"/>
    </source>
</evidence>
<dbReference type="Gene3D" id="1.25.40.10">
    <property type="entry name" value="Tetratricopeptide repeat domain"/>
    <property type="match status" value="1"/>
</dbReference>
<dbReference type="EMBL" id="RRUC01000040">
    <property type="protein sequence ID" value="RRN01559.1"/>
    <property type="molecule type" value="Genomic_DNA"/>
</dbReference>
<feature type="chain" id="PRO_5019283645" evidence="2">
    <location>
        <begin position="26"/>
        <end position="190"/>
    </location>
</feature>
<accession>A0A426FFN3</accession>
<proteinExistence type="predicted"/>
<sequence>MFFAKLPQYLSACLLIFSLSGCVNSQTSADFDRDEALIARASLALAYLEQQDFSKAKENIEKALSHNSQHYLAHLVAAYYYQQLSDVQHAEQSYQAAIRLSHQIKQNSPLPEVLNNYGTFLCQQGKFVQAYTQFEQALTGEKAYLRQGDTLENMVLCAKQANQLEKMAQALARLALLDAERATKLAKIVK</sequence>
<feature type="repeat" description="TPR" evidence="1">
    <location>
        <begin position="37"/>
        <end position="70"/>
    </location>
</feature>
<dbReference type="InterPro" id="IPR018704">
    <property type="entry name" value="SecYEG/CpoB_TPR"/>
</dbReference>
<name>A0A426FFN3_BIBTR</name>
<dbReference type="InterPro" id="IPR011990">
    <property type="entry name" value="TPR-like_helical_dom_sf"/>
</dbReference>
<dbReference type="PROSITE" id="PS50005">
    <property type="entry name" value="TPR"/>
    <property type="match status" value="1"/>
</dbReference>
<dbReference type="SMART" id="SM00028">
    <property type="entry name" value="TPR"/>
    <property type="match status" value="3"/>
</dbReference>
<feature type="domain" description="Ancillary SecYEG translocon subunit/Cell division coordinator CpoB TPR" evidence="3">
    <location>
        <begin position="38"/>
        <end position="142"/>
    </location>
</feature>
<dbReference type="RefSeq" id="WP_015433244.1">
    <property type="nucleotide sequence ID" value="NZ_CP146202.1"/>
</dbReference>
<protein>
    <submittedName>
        <fullName evidence="4">Type IV pilus biogenesis/stability protein PilW</fullName>
    </submittedName>
</protein>
<dbReference type="Pfam" id="PF09976">
    <property type="entry name" value="TPR_21"/>
    <property type="match status" value="1"/>
</dbReference>
<dbReference type="Proteomes" id="UP000276010">
    <property type="component" value="Unassembled WGS sequence"/>
</dbReference>
<keyword evidence="2" id="KW-0732">Signal</keyword>
<dbReference type="InterPro" id="IPR019734">
    <property type="entry name" value="TPR_rpt"/>
</dbReference>
<reference evidence="4 5" key="1">
    <citation type="submission" date="2018-11" db="EMBL/GenBank/DDBJ databases">
        <title>Whole genome sequence of Bibersteinia trehalosi strain OADDL-BT1 an multidrug resistant pathogen isolate.</title>
        <authorList>
            <person name="Couger M."/>
            <person name="Ramachandran A."/>
        </authorList>
    </citation>
    <scope>NUCLEOTIDE SEQUENCE [LARGE SCALE GENOMIC DNA]</scope>
    <source>
        <strain evidence="4 5">OADDL-BT1</strain>
    </source>
</reference>
<dbReference type="PROSITE" id="PS51257">
    <property type="entry name" value="PROKAR_LIPOPROTEIN"/>
    <property type="match status" value="1"/>
</dbReference>
<feature type="signal peptide" evidence="2">
    <location>
        <begin position="1"/>
        <end position="25"/>
    </location>
</feature>
<organism evidence="4 5">
    <name type="scientific">Bibersteinia trehalosi</name>
    <name type="common">Pasteurella trehalosi</name>
    <dbReference type="NCBI Taxonomy" id="47735"/>
    <lineage>
        <taxon>Bacteria</taxon>
        <taxon>Pseudomonadati</taxon>
        <taxon>Pseudomonadota</taxon>
        <taxon>Gammaproteobacteria</taxon>
        <taxon>Pasteurellales</taxon>
        <taxon>Pasteurellaceae</taxon>
        <taxon>Bibersteinia</taxon>
    </lineage>
</organism>
<evidence type="ECO:0000259" key="3">
    <source>
        <dbReference type="Pfam" id="PF09976"/>
    </source>
</evidence>
<evidence type="ECO:0000256" key="1">
    <source>
        <dbReference type="PROSITE-ProRule" id="PRU00339"/>
    </source>
</evidence>
<dbReference type="SUPFAM" id="SSF48452">
    <property type="entry name" value="TPR-like"/>
    <property type="match status" value="1"/>
</dbReference>